<accession>B8DPP2</accession>
<feature type="region of interest" description="Disordered" evidence="1">
    <location>
        <begin position="77"/>
        <end position="168"/>
    </location>
</feature>
<reference evidence="2" key="1">
    <citation type="submission" date="2008-10" db="EMBL/GenBank/DDBJ databases">
        <title>Complete sequence of Desulfovibrio vulgaris str. 'Miyazaki F'.</title>
        <authorList>
            <person name="Lucas S."/>
            <person name="Copeland A."/>
            <person name="Lapidus A."/>
            <person name="Glavina del Rio T."/>
            <person name="Dalin E."/>
            <person name="Tice H."/>
            <person name="Bruce D."/>
            <person name="Goodwin L."/>
            <person name="Pitluck S."/>
            <person name="Sims D."/>
            <person name="Brettin T."/>
            <person name="Detter J.C."/>
            <person name="Han C."/>
            <person name="Larimer F."/>
            <person name="Land M."/>
            <person name="Hauser L."/>
            <person name="Kyrpides N."/>
            <person name="Mikhailova N."/>
            <person name="Hazen T.C."/>
            <person name="Richardson P."/>
        </authorList>
    </citation>
    <scope>NUCLEOTIDE SEQUENCE</scope>
    <source>
        <strain evidence="2">Miyazaki F</strain>
    </source>
</reference>
<dbReference type="AlphaFoldDB" id="B8DPP2"/>
<dbReference type="EMBL" id="CP001197">
    <property type="protein sequence ID" value="ACL07949.1"/>
    <property type="molecule type" value="Genomic_DNA"/>
</dbReference>
<dbReference type="HOGENOM" id="CLU_1583871_0_0_7"/>
<protein>
    <submittedName>
        <fullName evidence="2">Uncharacterized protein</fullName>
    </submittedName>
</protein>
<evidence type="ECO:0000313" key="2">
    <source>
        <dbReference type="EMBL" id="ACL07949.1"/>
    </source>
</evidence>
<dbReference type="KEGG" id="dvm:DvMF_0994"/>
<dbReference type="eggNOG" id="ENOG503189U">
    <property type="taxonomic scope" value="Bacteria"/>
</dbReference>
<name>B8DPP2_NITV9</name>
<evidence type="ECO:0000256" key="1">
    <source>
        <dbReference type="SAM" id="MobiDB-lite"/>
    </source>
</evidence>
<feature type="compositionally biased region" description="Acidic residues" evidence="1">
    <location>
        <begin position="112"/>
        <end position="156"/>
    </location>
</feature>
<organism evidence="2">
    <name type="scientific">Nitratidesulfovibrio vulgaris (strain DSM 19637 / Miyazaki F)</name>
    <name type="common">Desulfovibrio vulgaris</name>
    <dbReference type="NCBI Taxonomy" id="883"/>
    <lineage>
        <taxon>Bacteria</taxon>
        <taxon>Pseudomonadati</taxon>
        <taxon>Thermodesulfobacteriota</taxon>
        <taxon>Desulfovibrionia</taxon>
        <taxon>Desulfovibrionales</taxon>
        <taxon>Desulfovibrionaceae</taxon>
        <taxon>Nitratidesulfovibrio</taxon>
    </lineage>
</organism>
<gene>
    <name evidence="2" type="ordered locus">DvMF_0994</name>
</gene>
<proteinExistence type="predicted"/>
<sequence length="168" mass="18418">MKYGSKVAARVEELLREQLEELGENPSAIDAHEIAAHMRCEIWADDTMIYIWKDTPILRVSSEQHDDGSVTWRMFTRDDEGGGFAADPAGSLTRDDGPLLDMDLAYRPAGGTDDDDADDEDDDDLDEDILSALLDDEDSGNDDLGDDDDDDDDDGGGDDRSNGGYPVQ</sequence>